<accession>A0AAE0M037</accession>
<dbReference type="Proteomes" id="UP001283341">
    <property type="component" value="Unassembled WGS sequence"/>
</dbReference>
<reference evidence="1" key="1">
    <citation type="journal article" date="2023" name="Mol. Phylogenet. Evol.">
        <title>Genome-scale phylogeny and comparative genomics of the fungal order Sordariales.</title>
        <authorList>
            <person name="Hensen N."/>
            <person name="Bonometti L."/>
            <person name="Westerberg I."/>
            <person name="Brannstrom I.O."/>
            <person name="Guillou S."/>
            <person name="Cros-Aarteil S."/>
            <person name="Calhoun S."/>
            <person name="Haridas S."/>
            <person name="Kuo A."/>
            <person name="Mondo S."/>
            <person name="Pangilinan J."/>
            <person name="Riley R."/>
            <person name="LaButti K."/>
            <person name="Andreopoulos B."/>
            <person name="Lipzen A."/>
            <person name="Chen C."/>
            <person name="Yan M."/>
            <person name="Daum C."/>
            <person name="Ng V."/>
            <person name="Clum A."/>
            <person name="Steindorff A."/>
            <person name="Ohm R.A."/>
            <person name="Martin F."/>
            <person name="Silar P."/>
            <person name="Natvig D.O."/>
            <person name="Lalanne C."/>
            <person name="Gautier V."/>
            <person name="Ament-Velasquez S.L."/>
            <person name="Kruys A."/>
            <person name="Hutchinson M.I."/>
            <person name="Powell A.J."/>
            <person name="Barry K."/>
            <person name="Miller A.N."/>
            <person name="Grigoriev I.V."/>
            <person name="Debuchy R."/>
            <person name="Gladieux P."/>
            <person name="Hiltunen Thoren M."/>
            <person name="Johannesson H."/>
        </authorList>
    </citation>
    <scope>NUCLEOTIDE SEQUENCE</scope>
    <source>
        <strain evidence="1">CBS 118394</strain>
    </source>
</reference>
<dbReference type="AlphaFoldDB" id="A0AAE0M037"/>
<proteinExistence type="predicted"/>
<protein>
    <submittedName>
        <fullName evidence="1">Uncharacterized protein</fullName>
    </submittedName>
</protein>
<sequence length="314" mass="34385">TGENLKYYCLAPSSPSYSEATNSTKLFLPSNTLSASFLKLFCFALRSYSSPVSLSWTSRVQASFLHYLPCCVLLTGIYFARSHSSGPPCAVPSLSSPGALVFILPQCFPGAMEDMECYQFIIPYSIMVVAITIKNVLDIGNQILAIAVAPTNPELADEVPKEGLSTPVSELRRELANLGRITPVERDLMPNEEVGIRKLATNGISPGPSLLLAASTINEHGEGDSIRDKRERIADIHLDLISIEVDLDTHQQIAVYAICDRLLEHDGGSSGYIICNDHYQALLEVTDTKIYRLPVPTVLALHLPDRWALHYPGP</sequence>
<keyword evidence="2" id="KW-1185">Reference proteome</keyword>
<comment type="caution">
    <text evidence="1">The sequence shown here is derived from an EMBL/GenBank/DDBJ whole genome shotgun (WGS) entry which is preliminary data.</text>
</comment>
<feature type="non-terminal residue" evidence="1">
    <location>
        <position position="1"/>
    </location>
</feature>
<evidence type="ECO:0000313" key="2">
    <source>
        <dbReference type="Proteomes" id="UP001283341"/>
    </source>
</evidence>
<gene>
    <name evidence="1" type="ORF">B0H66DRAFT_372224</name>
</gene>
<reference evidence="1" key="2">
    <citation type="submission" date="2023-06" db="EMBL/GenBank/DDBJ databases">
        <authorList>
            <consortium name="Lawrence Berkeley National Laboratory"/>
            <person name="Haridas S."/>
            <person name="Hensen N."/>
            <person name="Bonometti L."/>
            <person name="Westerberg I."/>
            <person name="Brannstrom I.O."/>
            <person name="Guillou S."/>
            <person name="Cros-Aarteil S."/>
            <person name="Calhoun S."/>
            <person name="Kuo A."/>
            <person name="Mondo S."/>
            <person name="Pangilinan J."/>
            <person name="Riley R."/>
            <person name="Labutti K."/>
            <person name="Andreopoulos B."/>
            <person name="Lipzen A."/>
            <person name="Chen C."/>
            <person name="Yanf M."/>
            <person name="Daum C."/>
            <person name="Ng V."/>
            <person name="Clum A."/>
            <person name="Steindorff A."/>
            <person name="Ohm R."/>
            <person name="Martin F."/>
            <person name="Silar P."/>
            <person name="Natvig D."/>
            <person name="Lalanne C."/>
            <person name="Gautier V."/>
            <person name="Ament-Velasquez S.L."/>
            <person name="Kruys A."/>
            <person name="Hutchinson M.I."/>
            <person name="Powell A.J."/>
            <person name="Barry K."/>
            <person name="Miller A.N."/>
            <person name="Grigoriev I.V."/>
            <person name="Debuchy R."/>
            <person name="Gladieux P."/>
            <person name="Thoren M.H."/>
            <person name="Johannesson H."/>
        </authorList>
    </citation>
    <scope>NUCLEOTIDE SEQUENCE</scope>
    <source>
        <strain evidence="1">CBS 118394</strain>
    </source>
</reference>
<evidence type="ECO:0000313" key="1">
    <source>
        <dbReference type="EMBL" id="KAK3314147.1"/>
    </source>
</evidence>
<organism evidence="1 2">
    <name type="scientific">Apodospora peruviana</name>
    <dbReference type="NCBI Taxonomy" id="516989"/>
    <lineage>
        <taxon>Eukaryota</taxon>
        <taxon>Fungi</taxon>
        <taxon>Dikarya</taxon>
        <taxon>Ascomycota</taxon>
        <taxon>Pezizomycotina</taxon>
        <taxon>Sordariomycetes</taxon>
        <taxon>Sordariomycetidae</taxon>
        <taxon>Sordariales</taxon>
        <taxon>Lasiosphaeriaceae</taxon>
        <taxon>Apodospora</taxon>
    </lineage>
</organism>
<dbReference type="EMBL" id="JAUEDM010000007">
    <property type="protein sequence ID" value="KAK3314147.1"/>
    <property type="molecule type" value="Genomic_DNA"/>
</dbReference>
<name>A0AAE0M037_9PEZI</name>